<keyword evidence="2" id="KW-0378">Hydrolase</keyword>
<gene>
    <name evidence="8" type="ORF">C1O25_15920</name>
</gene>
<evidence type="ECO:0000256" key="1">
    <source>
        <dbReference type="ARBA" id="ARBA00022741"/>
    </source>
</evidence>
<protein>
    <recommendedName>
        <fullName evidence="5">DNA 3'-5' helicase II</fullName>
    </recommendedName>
</protein>
<dbReference type="Proteomes" id="UP000236547">
    <property type="component" value="Unassembled WGS sequence"/>
</dbReference>
<evidence type="ECO:0000313" key="9">
    <source>
        <dbReference type="Proteomes" id="UP000236547"/>
    </source>
</evidence>
<keyword evidence="9" id="KW-1185">Reference proteome</keyword>
<name>A0ABX4W865_VIBDI</name>
<dbReference type="Pfam" id="PF01443">
    <property type="entry name" value="Viral_helicase1"/>
    <property type="match status" value="1"/>
</dbReference>
<evidence type="ECO:0000256" key="5">
    <source>
        <dbReference type="ARBA" id="ARBA00034923"/>
    </source>
</evidence>
<sequence length="510" mass="58158">MDYSTFAKADKGLLIAPAGYGKTYTLVETIKHTEGKQLILTHTHAGLASIKSKLKEAEISSSKFCVDTISSFCQKYCIAFCNKTKLPQRKIGKGVKDNYFKELLVHMKEVVSSPLVEKVIRASYKGLLVDEYQDCTMSQHEIIMILSNYLPTRIFGDPLQGIYALGEELVCFERDLSMFTKFQELTTPHRWYKEGNNAELGNVIKSYREPLQNGQPINVVHNPNINHYVIKINDKELWDDNEYYLDKLRGLVRNENNIESFENLLIIVPEYIEKKKEKRKRGGISDRLKVLSHIDFSNSVIPLEAIDDHTFYSVAQSIDNLIASPQKPIKKIHSLLGQMYLKTGNNHTGLKNWFVESKHPQDYGVVNKRGGLKLKSESLRKALDRFIETPQPSSLLAIIEFVNNELKLKKNKRVELRNAVIKCLKDSAVSGDSVFKCMENHKNTIRRLGRKTDAKCIGTTLLTKGLEYDTVAIMDAHKFSCPKHLYVALTRCSKNLVIFTASNRLFPHPQ</sequence>
<dbReference type="InterPro" id="IPR000212">
    <property type="entry name" value="DNA_helicase_UvrD/REP"/>
</dbReference>
<dbReference type="SUPFAM" id="SSF52540">
    <property type="entry name" value="P-loop containing nucleoside triphosphate hydrolases"/>
    <property type="match status" value="1"/>
</dbReference>
<evidence type="ECO:0000256" key="2">
    <source>
        <dbReference type="ARBA" id="ARBA00022801"/>
    </source>
</evidence>
<dbReference type="InterPro" id="IPR027417">
    <property type="entry name" value="P-loop_NTPase"/>
</dbReference>
<accession>A0ABX4W865</accession>
<keyword evidence="3" id="KW-0347">Helicase</keyword>
<dbReference type="InterPro" id="IPR027351">
    <property type="entry name" value="(+)RNA_virus_helicase_core_dom"/>
</dbReference>
<feature type="domain" description="(+)RNA virus helicase C-terminal" evidence="7">
    <location>
        <begin position="405"/>
        <end position="500"/>
    </location>
</feature>
<feature type="domain" description="UvrD-like helicase ATP-binding" evidence="6">
    <location>
        <begin position="100"/>
        <end position="164"/>
    </location>
</feature>
<dbReference type="RefSeq" id="WP_102969084.1">
    <property type="nucleotide sequence ID" value="NZ_POSM01000025.1"/>
</dbReference>
<dbReference type="EMBL" id="POSM01000025">
    <property type="protein sequence ID" value="PNH99697.1"/>
    <property type="molecule type" value="Genomic_DNA"/>
</dbReference>
<evidence type="ECO:0000256" key="3">
    <source>
        <dbReference type="ARBA" id="ARBA00022806"/>
    </source>
</evidence>
<evidence type="ECO:0000259" key="6">
    <source>
        <dbReference type="Pfam" id="PF00580"/>
    </source>
</evidence>
<evidence type="ECO:0000313" key="8">
    <source>
        <dbReference type="EMBL" id="PNH99697.1"/>
    </source>
</evidence>
<dbReference type="PANTHER" id="PTHR11070:SF2">
    <property type="entry name" value="ATP-DEPENDENT DNA HELICASE SRS2"/>
    <property type="match status" value="1"/>
</dbReference>
<dbReference type="Gene3D" id="3.40.50.300">
    <property type="entry name" value="P-loop containing nucleotide triphosphate hydrolases"/>
    <property type="match status" value="2"/>
</dbReference>
<dbReference type="PANTHER" id="PTHR11070">
    <property type="entry name" value="UVRD / RECB / PCRA DNA HELICASE FAMILY MEMBER"/>
    <property type="match status" value="1"/>
</dbReference>
<organism evidence="8 9">
    <name type="scientific">Vibrio diazotrophicus</name>
    <dbReference type="NCBI Taxonomy" id="685"/>
    <lineage>
        <taxon>Bacteria</taxon>
        <taxon>Pseudomonadati</taxon>
        <taxon>Pseudomonadota</taxon>
        <taxon>Gammaproteobacteria</taxon>
        <taxon>Vibrionales</taxon>
        <taxon>Vibrionaceae</taxon>
        <taxon>Vibrio</taxon>
    </lineage>
</organism>
<evidence type="ECO:0000259" key="7">
    <source>
        <dbReference type="Pfam" id="PF01443"/>
    </source>
</evidence>
<keyword evidence="1" id="KW-0547">Nucleotide-binding</keyword>
<keyword evidence="4" id="KW-0067">ATP-binding</keyword>
<dbReference type="Pfam" id="PF00580">
    <property type="entry name" value="UvrD-helicase"/>
    <property type="match status" value="1"/>
</dbReference>
<reference evidence="8 9" key="1">
    <citation type="submission" date="2018-01" db="EMBL/GenBank/DDBJ databases">
        <title>Draft genome sequences of six Vibrio diazotrophicus strains isolated from deep-sea sediments of the Baltic Sea.</title>
        <authorList>
            <person name="Castillo D."/>
            <person name="Vandieken V."/>
            <person name="Chiang O."/>
            <person name="Middelboe M."/>
        </authorList>
    </citation>
    <scope>NUCLEOTIDE SEQUENCE [LARGE SCALE GENOMIC DNA]</scope>
    <source>
        <strain evidence="8 9">65.10M</strain>
    </source>
</reference>
<dbReference type="InterPro" id="IPR014016">
    <property type="entry name" value="UvrD-like_ATP-bd"/>
</dbReference>
<proteinExistence type="predicted"/>
<evidence type="ECO:0000256" key="4">
    <source>
        <dbReference type="ARBA" id="ARBA00022840"/>
    </source>
</evidence>
<comment type="caution">
    <text evidence="8">The sequence shown here is derived from an EMBL/GenBank/DDBJ whole genome shotgun (WGS) entry which is preliminary data.</text>
</comment>